<dbReference type="AlphaFoldDB" id="A0A1I8AZX3"/>
<evidence type="ECO:0000313" key="2">
    <source>
        <dbReference type="WBParaSite" id="MhA1_Contig110.frz3.gene7"/>
    </source>
</evidence>
<sequence>MNYRNTIYYLRSSPNAAESGRAGRCSYYNNGHIAVVGMLLSRSTQQQHAKDWRGSRLIFI</sequence>
<dbReference type="Proteomes" id="UP000095281">
    <property type="component" value="Unplaced"/>
</dbReference>
<accession>A0A1I8AZX3</accession>
<protein>
    <submittedName>
        <fullName evidence="2">Uncharacterized protein</fullName>
    </submittedName>
</protein>
<dbReference type="WBParaSite" id="MhA1_Contig110.frz3.gene7">
    <property type="protein sequence ID" value="MhA1_Contig110.frz3.gene7"/>
    <property type="gene ID" value="MhA1_Contig110.frz3.gene7"/>
</dbReference>
<organism evidence="1 2">
    <name type="scientific">Meloidogyne hapla</name>
    <name type="common">Root-knot nematode worm</name>
    <dbReference type="NCBI Taxonomy" id="6305"/>
    <lineage>
        <taxon>Eukaryota</taxon>
        <taxon>Metazoa</taxon>
        <taxon>Ecdysozoa</taxon>
        <taxon>Nematoda</taxon>
        <taxon>Chromadorea</taxon>
        <taxon>Rhabditida</taxon>
        <taxon>Tylenchina</taxon>
        <taxon>Tylenchomorpha</taxon>
        <taxon>Tylenchoidea</taxon>
        <taxon>Meloidogynidae</taxon>
        <taxon>Meloidogyninae</taxon>
        <taxon>Meloidogyne</taxon>
    </lineage>
</organism>
<proteinExistence type="predicted"/>
<evidence type="ECO:0000313" key="1">
    <source>
        <dbReference type="Proteomes" id="UP000095281"/>
    </source>
</evidence>
<name>A0A1I8AZX3_MELHA</name>
<keyword evidence="1" id="KW-1185">Reference proteome</keyword>
<reference evidence="2" key="1">
    <citation type="submission" date="2016-11" db="UniProtKB">
        <authorList>
            <consortium name="WormBaseParasite"/>
        </authorList>
    </citation>
    <scope>IDENTIFICATION</scope>
</reference>